<feature type="chain" id="PRO_5010245724" description="DUF4440 domain-containing protein" evidence="1">
    <location>
        <begin position="21"/>
        <end position="158"/>
    </location>
</feature>
<keyword evidence="3" id="KW-1185">Reference proteome</keyword>
<name>A0A1H7N965_9GAMM</name>
<sequence length="158" mass="17702">MLLRCLLLCVLGAGSSASLAASVTQAMAEALLKQEQRYSEARDINQLLTLYSPSFMAFGEPGEVVNFQGIRAMATWAFMNCKAVLLRPTLESFTPASDDVHAHIRIKVLSKCLVEIADIRRVLIQEASWEYFLEPYQNGARYLRAHLLEYNEKVVGAF</sequence>
<evidence type="ECO:0000313" key="2">
    <source>
        <dbReference type="EMBL" id="SEL19457.1"/>
    </source>
</evidence>
<dbReference type="Proteomes" id="UP000185766">
    <property type="component" value="Unassembled WGS sequence"/>
</dbReference>
<evidence type="ECO:0008006" key="4">
    <source>
        <dbReference type="Google" id="ProtNLM"/>
    </source>
</evidence>
<evidence type="ECO:0000313" key="3">
    <source>
        <dbReference type="Proteomes" id="UP000185766"/>
    </source>
</evidence>
<keyword evidence="1" id="KW-0732">Signal</keyword>
<dbReference type="RefSeq" id="WP_074867889.1">
    <property type="nucleotide sequence ID" value="NZ_FOAS01000009.1"/>
</dbReference>
<reference evidence="2 3" key="1">
    <citation type="submission" date="2016-10" db="EMBL/GenBank/DDBJ databases">
        <authorList>
            <person name="de Groot N.N."/>
        </authorList>
    </citation>
    <scope>NUCLEOTIDE SEQUENCE [LARGE SCALE GENOMIC DNA]</scope>
    <source>
        <strain evidence="2 3">JCM 19513</strain>
    </source>
</reference>
<organism evidence="2 3">
    <name type="scientific">Atopomonas hussainii</name>
    <dbReference type="NCBI Taxonomy" id="1429083"/>
    <lineage>
        <taxon>Bacteria</taxon>
        <taxon>Pseudomonadati</taxon>
        <taxon>Pseudomonadota</taxon>
        <taxon>Gammaproteobacteria</taxon>
        <taxon>Pseudomonadales</taxon>
        <taxon>Pseudomonadaceae</taxon>
        <taxon>Atopomonas</taxon>
    </lineage>
</organism>
<evidence type="ECO:0000256" key="1">
    <source>
        <dbReference type="SAM" id="SignalP"/>
    </source>
</evidence>
<accession>A0A1H7N965</accession>
<dbReference type="EMBL" id="FOAS01000009">
    <property type="protein sequence ID" value="SEL19457.1"/>
    <property type="molecule type" value="Genomic_DNA"/>
</dbReference>
<protein>
    <recommendedName>
        <fullName evidence="4">DUF4440 domain-containing protein</fullName>
    </recommendedName>
</protein>
<proteinExistence type="predicted"/>
<dbReference type="AlphaFoldDB" id="A0A1H7N965"/>
<gene>
    <name evidence="2" type="ORF">SAMN05216214_10947</name>
</gene>
<feature type="signal peptide" evidence="1">
    <location>
        <begin position="1"/>
        <end position="20"/>
    </location>
</feature>